<gene>
    <name evidence="4" type="ORF">RUM44_004209</name>
</gene>
<dbReference type="InterPro" id="IPR055470">
    <property type="entry name" value="DUF7042"/>
</dbReference>
<dbReference type="EMBL" id="JAWJWF010000004">
    <property type="protein sequence ID" value="KAK6633602.1"/>
    <property type="molecule type" value="Genomic_DNA"/>
</dbReference>
<dbReference type="PANTHER" id="PTHR22255:SF9">
    <property type="entry name" value="LP06548P"/>
    <property type="match status" value="1"/>
</dbReference>
<dbReference type="Proteomes" id="UP001359485">
    <property type="component" value="Unassembled WGS sequence"/>
</dbReference>
<keyword evidence="1" id="KW-1133">Transmembrane helix</keyword>
<comment type="caution">
    <text evidence="4">The sequence shown here is derived from an EMBL/GenBank/DDBJ whole genome shotgun (WGS) entry which is preliminary data.</text>
</comment>
<dbReference type="Pfam" id="PF23070">
    <property type="entry name" value="DUF7043"/>
    <property type="match status" value="1"/>
</dbReference>
<evidence type="ECO:0000313" key="4">
    <source>
        <dbReference type="EMBL" id="KAK6633602.1"/>
    </source>
</evidence>
<name>A0ABR1B267_POLSC</name>
<feature type="domain" description="DUF7043" evidence="3">
    <location>
        <begin position="259"/>
        <end position="300"/>
    </location>
</feature>
<evidence type="ECO:0000313" key="5">
    <source>
        <dbReference type="Proteomes" id="UP001359485"/>
    </source>
</evidence>
<keyword evidence="1" id="KW-0472">Membrane</keyword>
<evidence type="ECO:0000259" key="2">
    <source>
        <dbReference type="Pfam" id="PF23069"/>
    </source>
</evidence>
<organism evidence="4 5">
    <name type="scientific">Polyplax serrata</name>
    <name type="common">Common mouse louse</name>
    <dbReference type="NCBI Taxonomy" id="468196"/>
    <lineage>
        <taxon>Eukaryota</taxon>
        <taxon>Metazoa</taxon>
        <taxon>Ecdysozoa</taxon>
        <taxon>Arthropoda</taxon>
        <taxon>Hexapoda</taxon>
        <taxon>Insecta</taxon>
        <taxon>Pterygota</taxon>
        <taxon>Neoptera</taxon>
        <taxon>Paraneoptera</taxon>
        <taxon>Psocodea</taxon>
        <taxon>Troctomorpha</taxon>
        <taxon>Phthiraptera</taxon>
        <taxon>Anoplura</taxon>
        <taxon>Polyplacidae</taxon>
        <taxon>Polyplax</taxon>
    </lineage>
</organism>
<sequence length="534" mass="58839">MESILSRGNGECGNPVSRIDSCTDDSRLSFKYQACPDIHGTESTVEELQCLATWKDGSTRYMVGKLSHGRVKTNEESYRCFVYERVQTHDRKVAYNVAQSGDATCNGLLSALEGSKVMRLTKVENAHTKCKYPTWITEHHHWHTLDYRKSYHFSHKNATLKITEDFNTGNPRSLTLPSTGPRKPNSEMRVVCHSEVKTESHFSIVVAHVTNGWYVYLKPDFLKPVECLSESNSSLLQDDYPYPLSGLTYSGTQEVPKFSDSGYICLAFHRRDSTVIELQQSTNLVQVPDDACSRSNFDPSKLPFVTLITASLHQRKCPHLGRYAIVGQSEGLEASGRTTRDVILAAKRVHRAKRDKNSLMEVEKVKDCDADKFESLNVGCLGGHDTMEFQSACGPDSDSVYSCHGSWEENGTYYLIASPVSRKSTEARRYCFISTAVYEGNGAGTGGKSGAISSLSSGATSDSNGKGRVTRLMMSTVAESCYRSVRPGISGIKAFNLSLVGQCAESKSAGTVSHITAPALLFLLAVLILIYGTR</sequence>
<keyword evidence="1" id="KW-0812">Transmembrane</keyword>
<protein>
    <submittedName>
        <fullName evidence="4">Uncharacterized protein</fullName>
    </submittedName>
</protein>
<dbReference type="Pfam" id="PF23069">
    <property type="entry name" value="DUF7042"/>
    <property type="match status" value="1"/>
</dbReference>
<feature type="transmembrane region" description="Helical" evidence="1">
    <location>
        <begin position="512"/>
        <end position="532"/>
    </location>
</feature>
<accession>A0ABR1B267</accession>
<evidence type="ECO:0000259" key="3">
    <source>
        <dbReference type="Pfam" id="PF23070"/>
    </source>
</evidence>
<evidence type="ECO:0000256" key="1">
    <source>
        <dbReference type="SAM" id="Phobius"/>
    </source>
</evidence>
<dbReference type="PANTHER" id="PTHR22255">
    <property type="entry name" value="LP06548P"/>
    <property type="match status" value="1"/>
</dbReference>
<dbReference type="InterPro" id="IPR055471">
    <property type="entry name" value="DUF7043"/>
</dbReference>
<reference evidence="4 5" key="1">
    <citation type="submission" date="2023-09" db="EMBL/GenBank/DDBJ databases">
        <title>Genomes of two closely related lineages of the louse Polyplax serrata with different host specificities.</title>
        <authorList>
            <person name="Martinu J."/>
            <person name="Tarabai H."/>
            <person name="Stefka J."/>
            <person name="Hypsa V."/>
        </authorList>
    </citation>
    <scope>NUCLEOTIDE SEQUENCE [LARGE SCALE GENOMIC DNA]</scope>
    <source>
        <strain evidence="4">98ZLc_SE</strain>
    </source>
</reference>
<feature type="domain" description="DUF7042" evidence="2">
    <location>
        <begin position="8"/>
        <end position="122"/>
    </location>
</feature>
<proteinExistence type="predicted"/>
<keyword evidence="5" id="KW-1185">Reference proteome</keyword>